<dbReference type="PANTHER" id="PTHR48064:SF6">
    <property type="entry name" value="RECEPTOR-LIKE PROTEIN KINASE 2"/>
    <property type="match status" value="1"/>
</dbReference>
<dbReference type="Gene3D" id="3.80.10.10">
    <property type="entry name" value="Ribonuclease Inhibitor"/>
    <property type="match status" value="1"/>
</dbReference>
<sequence>MLVSCSFSGTIPSEIVKLTRLTFLALNSNQFIGNIPASLGCLFKLSWLDLADNQLSGSLPVSNGSVPGLDQLVNTQHF</sequence>
<evidence type="ECO:0000256" key="2">
    <source>
        <dbReference type="ARBA" id="ARBA00022729"/>
    </source>
</evidence>
<dbReference type="EMBL" id="JAGYWB010000017">
    <property type="protein sequence ID" value="KAI0495092.1"/>
    <property type="molecule type" value="Genomic_DNA"/>
</dbReference>
<keyword evidence="4" id="KW-0325">Glycoprotein</keyword>
<name>A0A8T3AH67_DENNO</name>
<keyword evidence="2" id="KW-0732">Signal</keyword>
<dbReference type="PANTHER" id="PTHR48064">
    <property type="entry name" value="OS01G0750400 PROTEIN"/>
    <property type="match status" value="1"/>
</dbReference>
<dbReference type="OrthoDB" id="785404at2759"/>
<gene>
    <name evidence="5" type="ORF">KFK09_025239</name>
</gene>
<dbReference type="AlphaFoldDB" id="A0A8T3AH67"/>
<dbReference type="InterPro" id="IPR032675">
    <property type="entry name" value="LRR_dom_sf"/>
</dbReference>
<evidence type="ECO:0000256" key="3">
    <source>
        <dbReference type="ARBA" id="ARBA00022737"/>
    </source>
</evidence>
<keyword evidence="3" id="KW-0677">Repeat</keyword>
<protein>
    <submittedName>
        <fullName evidence="5">Uncharacterized protein</fullName>
    </submittedName>
</protein>
<keyword evidence="1" id="KW-0433">Leucine-rich repeat</keyword>
<dbReference type="FunFam" id="3.80.10.10:FF:000041">
    <property type="entry name" value="LRR receptor-like serine/threonine-protein kinase ERECTA"/>
    <property type="match status" value="1"/>
</dbReference>
<comment type="caution">
    <text evidence="5">The sequence shown here is derived from an EMBL/GenBank/DDBJ whole genome shotgun (WGS) entry which is preliminary data.</text>
</comment>
<dbReference type="InterPro" id="IPR001611">
    <property type="entry name" value="Leu-rich_rpt"/>
</dbReference>
<evidence type="ECO:0000313" key="6">
    <source>
        <dbReference type="Proteomes" id="UP000829196"/>
    </source>
</evidence>
<dbReference type="SUPFAM" id="SSF52058">
    <property type="entry name" value="L domain-like"/>
    <property type="match status" value="1"/>
</dbReference>
<dbReference type="Proteomes" id="UP000829196">
    <property type="component" value="Unassembled WGS sequence"/>
</dbReference>
<evidence type="ECO:0000256" key="1">
    <source>
        <dbReference type="ARBA" id="ARBA00022614"/>
    </source>
</evidence>
<keyword evidence="6" id="KW-1185">Reference proteome</keyword>
<accession>A0A8T3AH67</accession>
<dbReference type="InterPro" id="IPR053038">
    <property type="entry name" value="RLP_Defense"/>
</dbReference>
<reference evidence="5" key="1">
    <citation type="journal article" date="2022" name="Front. Genet.">
        <title>Chromosome-Scale Assembly of the Dendrobium nobile Genome Provides Insights Into the Molecular Mechanism of the Biosynthesis of the Medicinal Active Ingredient of Dendrobium.</title>
        <authorList>
            <person name="Xu Q."/>
            <person name="Niu S.-C."/>
            <person name="Li K.-L."/>
            <person name="Zheng P.-J."/>
            <person name="Zhang X.-J."/>
            <person name="Jia Y."/>
            <person name="Liu Y."/>
            <person name="Niu Y.-X."/>
            <person name="Yu L.-H."/>
            <person name="Chen D.-F."/>
            <person name="Zhang G.-Q."/>
        </authorList>
    </citation>
    <scope>NUCLEOTIDE SEQUENCE</scope>
    <source>
        <tissue evidence="5">Leaf</tissue>
    </source>
</reference>
<organism evidence="5 6">
    <name type="scientific">Dendrobium nobile</name>
    <name type="common">Orchid</name>
    <dbReference type="NCBI Taxonomy" id="94219"/>
    <lineage>
        <taxon>Eukaryota</taxon>
        <taxon>Viridiplantae</taxon>
        <taxon>Streptophyta</taxon>
        <taxon>Embryophyta</taxon>
        <taxon>Tracheophyta</taxon>
        <taxon>Spermatophyta</taxon>
        <taxon>Magnoliopsida</taxon>
        <taxon>Liliopsida</taxon>
        <taxon>Asparagales</taxon>
        <taxon>Orchidaceae</taxon>
        <taxon>Epidendroideae</taxon>
        <taxon>Malaxideae</taxon>
        <taxon>Dendrobiinae</taxon>
        <taxon>Dendrobium</taxon>
    </lineage>
</organism>
<evidence type="ECO:0000313" key="5">
    <source>
        <dbReference type="EMBL" id="KAI0495092.1"/>
    </source>
</evidence>
<evidence type="ECO:0000256" key="4">
    <source>
        <dbReference type="ARBA" id="ARBA00023180"/>
    </source>
</evidence>
<dbReference type="Pfam" id="PF00560">
    <property type="entry name" value="LRR_1"/>
    <property type="match status" value="2"/>
</dbReference>
<proteinExistence type="predicted"/>
<dbReference type="SMR" id="A0A8T3AH67"/>